<proteinExistence type="inferred from homology"/>
<dbReference type="EMBL" id="BKCP01006183">
    <property type="protein sequence ID" value="GER41776.1"/>
    <property type="molecule type" value="Genomic_DNA"/>
</dbReference>
<keyword evidence="2 6" id="KW-0378">Hydrolase</keyword>
<dbReference type="InterPro" id="IPR033132">
    <property type="entry name" value="GH_1_N_CS"/>
</dbReference>
<dbReference type="Proteomes" id="UP000325081">
    <property type="component" value="Unassembled WGS sequence"/>
</dbReference>
<dbReference type="GO" id="GO:0005975">
    <property type="term" value="P:carbohydrate metabolic process"/>
    <property type="evidence" value="ECO:0007669"/>
    <property type="project" value="InterPro"/>
</dbReference>
<dbReference type="PRINTS" id="PR00131">
    <property type="entry name" value="GLHYDRLASE1"/>
</dbReference>
<evidence type="ECO:0000256" key="2">
    <source>
        <dbReference type="ARBA" id="ARBA00022801"/>
    </source>
</evidence>
<keyword evidence="9" id="KW-1185">Reference proteome</keyword>
<gene>
    <name evidence="8" type="ORF">STAS_18500</name>
</gene>
<evidence type="ECO:0000256" key="1">
    <source>
        <dbReference type="ARBA" id="ARBA00010838"/>
    </source>
</evidence>
<name>A0A5A7QA33_STRAF</name>
<dbReference type="PANTHER" id="PTHR10353:SF137">
    <property type="entry name" value="MYROSINASE 3-RELATED"/>
    <property type="match status" value="1"/>
</dbReference>
<evidence type="ECO:0000256" key="5">
    <source>
        <dbReference type="RuleBase" id="RU003690"/>
    </source>
</evidence>
<comment type="caution">
    <text evidence="8">The sequence shown here is derived from an EMBL/GenBank/DDBJ whole genome shotgun (WGS) entry which is preliminary data.</text>
</comment>
<comment type="similarity">
    <text evidence="1 5">Belongs to the glycosyl hydrolase 1 family.</text>
</comment>
<dbReference type="SUPFAM" id="SSF51445">
    <property type="entry name" value="(Trans)glycosidases"/>
    <property type="match status" value="1"/>
</dbReference>
<dbReference type="Pfam" id="PF00232">
    <property type="entry name" value="Glyco_hydro_1"/>
    <property type="match status" value="1"/>
</dbReference>
<protein>
    <submittedName>
        <fullName evidence="8">Beta-glucosidase</fullName>
    </submittedName>
</protein>
<evidence type="ECO:0000256" key="4">
    <source>
        <dbReference type="PROSITE-ProRule" id="PRU10055"/>
    </source>
</evidence>
<dbReference type="PROSITE" id="PS00653">
    <property type="entry name" value="GLYCOSYL_HYDROL_F1_2"/>
    <property type="match status" value="1"/>
</dbReference>
<dbReference type="PROSITE" id="PS00572">
    <property type="entry name" value="GLYCOSYL_HYDROL_F1_1"/>
    <property type="match status" value="1"/>
</dbReference>
<reference evidence="9" key="1">
    <citation type="journal article" date="2019" name="Curr. Biol.">
        <title>Genome Sequence of Striga asiatica Provides Insight into the Evolution of Plant Parasitism.</title>
        <authorList>
            <person name="Yoshida S."/>
            <person name="Kim S."/>
            <person name="Wafula E.K."/>
            <person name="Tanskanen J."/>
            <person name="Kim Y.M."/>
            <person name="Honaas L."/>
            <person name="Yang Z."/>
            <person name="Spallek T."/>
            <person name="Conn C.E."/>
            <person name="Ichihashi Y."/>
            <person name="Cheong K."/>
            <person name="Cui S."/>
            <person name="Der J.P."/>
            <person name="Gundlach H."/>
            <person name="Jiao Y."/>
            <person name="Hori C."/>
            <person name="Ishida J.K."/>
            <person name="Kasahara H."/>
            <person name="Kiba T."/>
            <person name="Kim M.S."/>
            <person name="Koo N."/>
            <person name="Laohavisit A."/>
            <person name="Lee Y.H."/>
            <person name="Lumba S."/>
            <person name="McCourt P."/>
            <person name="Mortimer J.C."/>
            <person name="Mutuku J.M."/>
            <person name="Nomura T."/>
            <person name="Sasaki-Sekimoto Y."/>
            <person name="Seto Y."/>
            <person name="Wang Y."/>
            <person name="Wakatake T."/>
            <person name="Sakakibara H."/>
            <person name="Demura T."/>
            <person name="Yamaguchi S."/>
            <person name="Yoneyama K."/>
            <person name="Manabe R.I."/>
            <person name="Nelson D.C."/>
            <person name="Schulman A.H."/>
            <person name="Timko M.P."/>
            <person name="dePamphilis C.W."/>
            <person name="Choi D."/>
            <person name="Shirasu K."/>
        </authorList>
    </citation>
    <scope>NUCLEOTIDE SEQUENCE [LARGE SCALE GENOMIC DNA]</scope>
    <source>
        <strain evidence="9">cv. UVA1</strain>
    </source>
</reference>
<sequence>MATNVEKWAPGDPVPYNYGKDLTRHDFPEGFLFGGATSSYQVEGAYDKDRRGICNWDDWSLMRPGKVADGGNGTLAIDHYNRVKEDIKLLKQTGLDVYRFSISWTRIIPGGKFSTGVNPEGIRFYNELIDMLIKEGIEPMVTIFHFDVPKCLGDEYGGFLDRRIVDDYAQYAEVCFQAFGDRVKIWTTINEPSTFTTLGYVNGQFPPGHGTPPDELGHKVVLHRCHPDTDKTCHRTENAATEPYIVAHHLILAHATAVRIYREKYQAGSEWLYIVPIGIYDLLTYAKRKYKDPAIYITENGASEKNVKNLPIHLLLNDDYRIKYHQQHLAYVKLAIDTGKVNVKGYVVWSILDNYEWAAGYTVRFGMYFVDYLNGLNRYPKKSAIWYMNFLNKKKLPGPKDREVEEINENETQGKKKRKY</sequence>
<accession>A0A5A7QA33</accession>
<dbReference type="PANTHER" id="PTHR10353">
    <property type="entry name" value="GLYCOSYL HYDROLASE"/>
    <property type="match status" value="1"/>
</dbReference>
<evidence type="ECO:0000313" key="9">
    <source>
        <dbReference type="Proteomes" id="UP000325081"/>
    </source>
</evidence>
<dbReference type="InterPro" id="IPR018120">
    <property type="entry name" value="Glyco_hydro_1_AS"/>
</dbReference>
<evidence type="ECO:0000256" key="3">
    <source>
        <dbReference type="ARBA" id="ARBA00023295"/>
    </source>
</evidence>
<evidence type="ECO:0000256" key="6">
    <source>
        <dbReference type="RuleBase" id="RU004468"/>
    </source>
</evidence>
<dbReference type="InterPro" id="IPR017853">
    <property type="entry name" value="GH"/>
</dbReference>
<dbReference type="Gene3D" id="3.20.20.80">
    <property type="entry name" value="Glycosidases"/>
    <property type="match status" value="2"/>
</dbReference>
<dbReference type="AlphaFoldDB" id="A0A5A7QA33"/>
<evidence type="ECO:0000256" key="7">
    <source>
        <dbReference type="SAM" id="MobiDB-lite"/>
    </source>
</evidence>
<evidence type="ECO:0000313" key="8">
    <source>
        <dbReference type="EMBL" id="GER41776.1"/>
    </source>
</evidence>
<dbReference type="GO" id="GO:0008422">
    <property type="term" value="F:beta-glucosidase activity"/>
    <property type="evidence" value="ECO:0007669"/>
    <property type="project" value="UniProtKB-ARBA"/>
</dbReference>
<keyword evidence="3 6" id="KW-0326">Glycosidase</keyword>
<organism evidence="8 9">
    <name type="scientific">Striga asiatica</name>
    <name type="common">Asiatic witchweed</name>
    <name type="synonym">Buchnera asiatica</name>
    <dbReference type="NCBI Taxonomy" id="4170"/>
    <lineage>
        <taxon>Eukaryota</taxon>
        <taxon>Viridiplantae</taxon>
        <taxon>Streptophyta</taxon>
        <taxon>Embryophyta</taxon>
        <taxon>Tracheophyta</taxon>
        <taxon>Spermatophyta</taxon>
        <taxon>Magnoliopsida</taxon>
        <taxon>eudicotyledons</taxon>
        <taxon>Gunneridae</taxon>
        <taxon>Pentapetalae</taxon>
        <taxon>asterids</taxon>
        <taxon>lamiids</taxon>
        <taxon>Lamiales</taxon>
        <taxon>Orobanchaceae</taxon>
        <taxon>Buchnereae</taxon>
        <taxon>Striga</taxon>
    </lineage>
</organism>
<feature type="region of interest" description="Disordered" evidence="7">
    <location>
        <begin position="396"/>
        <end position="420"/>
    </location>
</feature>
<dbReference type="InterPro" id="IPR001360">
    <property type="entry name" value="Glyco_hydro_1"/>
</dbReference>
<feature type="active site" description="Nucleophile" evidence="4">
    <location>
        <position position="299"/>
    </location>
</feature>
<dbReference type="OrthoDB" id="911808at2759"/>